<keyword evidence="9" id="KW-0732">Signal</keyword>
<dbReference type="CDD" id="cd16913">
    <property type="entry name" value="YkuD_like"/>
    <property type="match status" value="1"/>
</dbReference>
<evidence type="ECO:0000256" key="1">
    <source>
        <dbReference type="ARBA" id="ARBA00004752"/>
    </source>
</evidence>
<sequence>MVKSNQYFSAVRTGIRRAVLPMALAASFSLPAHAQGAGSLQLHSLIVEQAKGDMLAFYTHRDGQVWIKNGQLDPAAHSLLKLVQTAEFDGLDPSALGATELANAISLAEQNASPANLANAELLLSRTLATYAAAISNTGNNSMFYEHDVLKPVEPAAHTVLDAAAAAPSLEDYVSHIQWMHPLYGELRQKLMAQPDAASMMLPARASLNRVRALPAPPWPRHVVIDIASARLFMYEGGQVVDSMKVVVGKVDTQTPIMAGYIRYATLNPYWNVPANLVQKTISKNVLAQGINYLRTRGYEVISEFGPNAQVLDPTSVNWQAIRDGSVEQPVRQKPSAANAMGKVKYEFPNPMGIYLHDTPDKKLMLESARQFSNGCVRLEDAARFGRWLFQGSMPTVGASPEQRVDLAEPVPIYMTYLTIQPNGGGLAVGSDPYARDSADAPQLARLP</sequence>
<feature type="region of interest" description="Disordered" evidence="8">
    <location>
        <begin position="429"/>
        <end position="448"/>
    </location>
</feature>
<dbReference type="Pfam" id="PF03734">
    <property type="entry name" value="YkuD"/>
    <property type="match status" value="1"/>
</dbReference>
<evidence type="ECO:0000313" key="12">
    <source>
        <dbReference type="Proteomes" id="UP000811255"/>
    </source>
</evidence>
<comment type="pathway">
    <text evidence="1 7">Cell wall biogenesis; peptidoglycan biosynthesis.</text>
</comment>
<keyword evidence="3" id="KW-0808">Transferase</keyword>
<evidence type="ECO:0000259" key="10">
    <source>
        <dbReference type="PROSITE" id="PS52029"/>
    </source>
</evidence>
<dbReference type="EMBL" id="JAHFVK010000002">
    <property type="protein sequence ID" value="MBT2135497.1"/>
    <property type="molecule type" value="Genomic_DNA"/>
</dbReference>
<comment type="caution">
    <text evidence="11">The sequence shown here is derived from an EMBL/GenBank/DDBJ whole genome shotgun (WGS) entry which is preliminary data.</text>
</comment>
<name>A0ABS5W6X7_9SPHN</name>
<feature type="chain" id="PRO_5046111261" evidence="9">
    <location>
        <begin position="35"/>
        <end position="448"/>
    </location>
</feature>
<dbReference type="Gene3D" id="2.40.440.10">
    <property type="entry name" value="L,D-transpeptidase catalytic domain-like"/>
    <property type="match status" value="1"/>
</dbReference>
<keyword evidence="12" id="KW-1185">Reference proteome</keyword>
<reference evidence="11 12" key="1">
    <citation type="submission" date="2021-05" db="EMBL/GenBank/DDBJ databases">
        <title>Croceibacterium sp. LX-88 genome sequence.</title>
        <authorList>
            <person name="Luo X."/>
        </authorList>
    </citation>
    <scope>NUCLEOTIDE SEQUENCE [LARGE SCALE GENOMIC DNA]</scope>
    <source>
        <strain evidence="11 12">LX-88</strain>
    </source>
</reference>
<dbReference type="RefSeq" id="WP_214537202.1">
    <property type="nucleotide sequence ID" value="NZ_JAHFVK010000002.1"/>
</dbReference>
<dbReference type="InterPro" id="IPR052905">
    <property type="entry name" value="LD-transpeptidase_YkuD-like"/>
</dbReference>
<evidence type="ECO:0000256" key="2">
    <source>
        <dbReference type="ARBA" id="ARBA00005992"/>
    </source>
</evidence>
<keyword evidence="5 7" id="KW-0573">Peptidoglycan synthesis</keyword>
<proteinExistence type="inferred from homology"/>
<evidence type="ECO:0000313" key="11">
    <source>
        <dbReference type="EMBL" id="MBT2135497.1"/>
    </source>
</evidence>
<evidence type="ECO:0000256" key="5">
    <source>
        <dbReference type="ARBA" id="ARBA00022984"/>
    </source>
</evidence>
<protein>
    <submittedName>
        <fullName evidence="11">L,D-transpeptidase family protein</fullName>
    </submittedName>
</protein>
<dbReference type="Proteomes" id="UP000811255">
    <property type="component" value="Unassembled WGS sequence"/>
</dbReference>
<feature type="signal peptide" evidence="9">
    <location>
        <begin position="1"/>
        <end position="34"/>
    </location>
</feature>
<evidence type="ECO:0000256" key="4">
    <source>
        <dbReference type="ARBA" id="ARBA00022960"/>
    </source>
</evidence>
<comment type="similarity">
    <text evidence="2">Belongs to the YkuD family.</text>
</comment>
<accession>A0ABS5W6X7</accession>
<evidence type="ECO:0000256" key="3">
    <source>
        <dbReference type="ARBA" id="ARBA00022679"/>
    </source>
</evidence>
<dbReference type="PANTHER" id="PTHR41533">
    <property type="entry name" value="L,D-TRANSPEPTIDASE HI_1667-RELATED"/>
    <property type="match status" value="1"/>
</dbReference>
<keyword evidence="4 7" id="KW-0133">Cell shape</keyword>
<gene>
    <name evidence="11" type="ORF">KK137_14260</name>
</gene>
<evidence type="ECO:0000256" key="7">
    <source>
        <dbReference type="PROSITE-ProRule" id="PRU01373"/>
    </source>
</evidence>
<evidence type="ECO:0000256" key="6">
    <source>
        <dbReference type="ARBA" id="ARBA00023316"/>
    </source>
</evidence>
<dbReference type="InterPro" id="IPR038063">
    <property type="entry name" value="Transpep_catalytic_dom"/>
</dbReference>
<dbReference type="InterPro" id="IPR045380">
    <property type="entry name" value="LD_TPept_scaffold_dom"/>
</dbReference>
<keyword evidence="6 7" id="KW-0961">Cell wall biogenesis/degradation</keyword>
<dbReference type="PROSITE" id="PS52029">
    <property type="entry name" value="LD_TPASE"/>
    <property type="match status" value="1"/>
</dbReference>
<evidence type="ECO:0000256" key="8">
    <source>
        <dbReference type="SAM" id="MobiDB-lite"/>
    </source>
</evidence>
<dbReference type="SUPFAM" id="SSF141523">
    <property type="entry name" value="L,D-transpeptidase catalytic domain-like"/>
    <property type="match status" value="1"/>
</dbReference>
<evidence type="ECO:0000256" key="9">
    <source>
        <dbReference type="SAM" id="SignalP"/>
    </source>
</evidence>
<dbReference type="Pfam" id="PF20142">
    <property type="entry name" value="Scaffold"/>
    <property type="match status" value="1"/>
</dbReference>
<feature type="active site" description="Nucleophile" evidence="7">
    <location>
        <position position="376"/>
    </location>
</feature>
<organism evidence="11 12">
    <name type="scientific">Croceibacterium selenioxidans</name>
    <dbReference type="NCBI Taxonomy" id="2838833"/>
    <lineage>
        <taxon>Bacteria</taxon>
        <taxon>Pseudomonadati</taxon>
        <taxon>Pseudomonadota</taxon>
        <taxon>Alphaproteobacteria</taxon>
        <taxon>Sphingomonadales</taxon>
        <taxon>Erythrobacteraceae</taxon>
        <taxon>Croceibacterium</taxon>
    </lineage>
</organism>
<dbReference type="InterPro" id="IPR005490">
    <property type="entry name" value="LD_TPept_cat_dom"/>
</dbReference>
<feature type="active site" description="Proton donor/acceptor" evidence="7">
    <location>
        <position position="357"/>
    </location>
</feature>
<feature type="domain" description="L,D-TPase catalytic" evidence="10">
    <location>
        <begin position="221"/>
        <end position="414"/>
    </location>
</feature>
<dbReference type="PANTHER" id="PTHR41533:SF2">
    <property type="entry name" value="BLR7131 PROTEIN"/>
    <property type="match status" value="1"/>
</dbReference>